<dbReference type="EMBL" id="JAYMYQ010000008">
    <property type="protein sequence ID" value="KAK7316397.1"/>
    <property type="molecule type" value="Genomic_DNA"/>
</dbReference>
<name>A0AAN9PZQ0_CANGL</name>
<proteinExistence type="predicted"/>
<evidence type="ECO:0000313" key="1">
    <source>
        <dbReference type="EMBL" id="KAK7316397.1"/>
    </source>
</evidence>
<comment type="caution">
    <text evidence="1">The sequence shown here is derived from an EMBL/GenBank/DDBJ whole genome shotgun (WGS) entry which is preliminary data.</text>
</comment>
<sequence>MPTKYPIGRNNTLEFVFHSITHEFWYQKLTLMSDHHLDFCIHSKAGSHTSGHHFKEYIYYIMPRYLLICDCEEVNFYNNLISDHIHARTNLCLV</sequence>
<accession>A0AAN9PZQ0</accession>
<protein>
    <submittedName>
        <fullName evidence="1">Uncharacterized protein</fullName>
    </submittedName>
</protein>
<reference evidence="1 2" key="1">
    <citation type="submission" date="2024-01" db="EMBL/GenBank/DDBJ databases">
        <title>The genomes of 5 underutilized Papilionoideae crops provide insights into root nodulation and disease resistanc.</title>
        <authorList>
            <person name="Jiang F."/>
        </authorList>
    </citation>
    <scope>NUCLEOTIDE SEQUENCE [LARGE SCALE GENOMIC DNA]</scope>
    <source>
        <strain evidence="1">LVBAO_FW01</strain>
        <tissue evidence="1">Leaves</tissue>
    </source>
</reference>
<keyword evidence="2" id="KW-1185">Reference proteome</keyword>
<dbReference type="AlphaFoldDB" id="A0AAN9PZQ0"/>
<evidence type="ECO:0000313" key="2">
    <source>
        <dbReference type="Proteomes" id="UP001367508"/>
    </source>
</evidence>
<gene>
    <name evidence="1" type="ORF">VNO77_35410</name>
</gene>
<dbReference type="Proteomes" id="UP001367508">
    <property type="component" value="Unassembled WGS sequence"/>
</dbReference>
<organism evidence="1 2">
    <name type="scientific">Canavalia gladiata</name>
    <name type="common">Sword bean</name>
    <name type="synonym">Dolichos gladiatus</name>
    <dbReference type="NCBI Taxonomy" id="3824"/>
    <lineage>
        <taxon>Eukaryota</taxon>
        <taxon>Viridiplantae</taxon>
        <taxon>Streptophyta</taxon>
        <taxon>Embryophyta</taxon>
        <taxon>Tracheophyta</taxon>
        <taxon>Spermatophyta</taxon>
        <taxon>Magnoliopsida</taxon>
        <taxon>eudicotyledons</taxon>
        <taxon>Gunneridae</taxon>
        <taxon>Pentapetalae</taxon>
        <taxon>rosids</taxon>
        <taxon>fabids</taxon>
        <taxon>Fabales</taxon>
        <taxon>Fabaceae</taxon>
        <taxon>Papilionoideae</taxon>
        <taxon>50 kb inversion clade</taxon>
        <taxon>NPAAA clade</taxon>
        <taxon>indigoferoid/millettioid clade</taxon>
        <taxon>Phaseoleae</taxon>
        <taxon>Canavalia</taxon>
    </lineage>
</organism>